<dbReference type="EMBL" id="CP036271">
    <property type="protein sequence ID" value="QDT55990.1"/>
    <property type="molecule type" value="Genomic_DNA"/>
</dbReference>
<evidence type="ECO:0000313" key="8">
    <source>
        <dbReference type="Proteomes" id="UP000315700"/>
    </source>
</evidence>
<keyword evidence="3" id="KW-0949">S-adenosyl-L-methionine</keyword>
<dbReference type="InterPro" id="IPR036390">
    <property type="entry name" value="WH_DNA-bd_sf"/>
</dbReference>
<feature type="domain" description="O-methyltransferase C-terminal" evidence="5">
    <location>
        <begin position="109"/>
        <end position="316"/>
    </location>
</feature>
<evidence type="ECO:0000256" key="3">
    <source>
        <dbReference type="ARBA" id="ARBA00022691"/>
    </source>
</evidence>
<evidence type="ECO:0000259" key="5">
    <source>
        <dbReference type="Pfam" id="PF00891"/>
    </source>
</evidence>
<evidence type="ECO:0000313" key="7">
    <source>
        <dbReference type="EMBL" id="QDT55990.1"/>
    </source>
</evidence>
<dbReference type="InterPro" id="IPR029063">
    <property type="entry name" value="SAM-dependent_MTases_sf"/>
</dbReference>
<dbReference type="PROSITE" id="PS51683">
    <property type="entry name" value="SAM_OMT_II"/>
    <property type="match status" value="1"/>
</dbReference>
<dbReference type="Pfam" id="PF00891">
    <property type="entry name" value="Methyltransf_2"/>
    <property type="match status" value="1"/>
</dbReference>
<dbReference type="InterPro" id="IPR016461">
    <property type="entry name" value="COMT-like"/>
</dbReference>
<dbReference type="GO" id="GO:0032259">
    <property type="term" value="P:methylation"/>
    <property type="evidence" value="ECO:0007669"/>
    <property type="project" value="UniProtKB-KW"/>
</dbReference>
<dbReference type="KEGG" id="ccos:Pan44_40390"/>
<keyword evidence="8" id="KW-1185">Reference proteome</keyword>
<dbReference type="GO" id="GO:0008171">
    <property type="term" value="F:O-methyltransferase activity"/>
    <property type="evidence" value="ECO:0007669"/>
    <property type="project" value="InterPro"/>
</dbReference>
<keyword evidence="1 7" id="KW-0489">Methyltransferase</keyword>
<evidence type="ECO:0000256" key="2">
    <source>
        <dbReference type="ARBA" id="ARBA00022679"/>
    </source>
</evidence>
<dbReference type="Gene3D" id="1.10.10.10">
    <property type="entry name" value="Winged helix-like DNA-binding domain superfamily/Winged helix DNA-binding domain"/>
    <property type="match status" value="1"/>
</dbReference>
<dbReference type="PANTHER" id="PTHR43712:SF2">
    <property type="entry name" value="O-METHYLTRANSFERASE CICE"/>
    <property type="match status" value="1"/>
</dbReference>
<gene>
    <name evidence="7" type="primary">tcmN</name>
    <name evidence="7" type="ORF">Pan44_40390</name>
</gene>
<dbReference type="EC" id="2.1.1.-" evidence="7"/>
<accession>A0A517SIN7</accession>
<feature type="domain" description="O-methyltransferase dimerisation" evidence="6">
    <location>
        <begin position="13"/>
        <end position="86"/>
    </location>
</feature>
<proteinExistence type="predicted"/>
<name>A0A517SIN7_9PLAN</name>
<evidence type="ECO:0000256" key="1">
    <source>
        <dbReference type="ARBA" id="ARBA00022603"/>
    </source>
</evidence>
<evidence type="ECO:0000256" key="4">
    <source>
        <dbReference type="PIRSR" id="PIRSR005739-1"/>
    </source>
</evidence>
<dbReference type="InParanoid" id="A0A517SIN7"/>
<dbReference type="AlphaFoldDB" id="A0A517SIN7"/>
<dbReference type="InterPro" id="IPR012967">
    <property type="entry name" value="COMT_dimerisation"/>
</dbReference>
<organism evidence="7 8">
    <name type="scientific">Caulifigura coniformis</name>
    <dbReference type="NCBI Taxonomy" id="2527983"/>
    <lineage>
        <taxon>Bacteria</taxon>
        <taxon>Pseudomonadati</taxon>
        <taxon>Planctomycetota</taxon>
        <taxon>Planctomycetia</taxon>
        <taxon>Planctomycetales</taxon>
        <taxon>Planctomycetaceae</taxon>
        <taxon>Caulifigura</taxon>
    </lineage>
</organism>
<dbReference type="Gene3D" id="3.40.50.150">
    <property type="entry name" value="Vaccinia Virus protein VP39"/>
    <property type="match status" value="1"/>
</dbReference>
<dbReference type="SUPFAM" id="SSF53335">
    <property type="entry name" value="S-adenosyl-L-methionine-dependent methyltransferases"/>
    <property type="match status" value="1"/>
</dbReference>
<dbReference type="Pfam" id="PF08100">
    <property type="entry name" value="Dimerisation"/>
    <property type="match status" value="1"/>
</dbReference>
<keyword evidence="2 7" id="KW-0808">Transferase</keyword>
<dbReference type="OrthoDB" id="7418600at2"/>
<feature type="active site" description="Proton acceptor" evidence="4">
    <location>
        <position position="245"/>
    </location>
</feature>
<sequence>METMSPNDLMNRMITGYWSTQAIYVAAKLGIADLVVSGPRTAEDLARSTGTHAPSLYRLLRALASMGVFAEDASSMFGLTPLAECLRSDLPGSQRALAIMSGEEHYKAWGELLYSVQTGKIAFDRLYGMPVFEFLSKNVEQAKVFDAAMVGVHGRETSAMTDVYDFSGMRVLADIGGGNGSLLASVLQKHPSLRGLLYDLPGVVDRARDSLKASGVADRCEVIGGSFFESVPPGADAYLMRHIIHDWDDEKSLAILRNVHRAMSSTARLLLVEGVIPPGNDPSFGKLLDLTMLTIPGGKERTSAEYQALFEAAGFELVRIVPTAAEVSVIEGRKRETASV</sequence>
<dbReference type="Proteomes" id="UP000315700">
    <property type="component" value="Chromosome"/>
</dbReference>
<evidence type="ECO:0000259" key="6">
    <source>
        <dbReference type="Pfam" id="PF08100"/>
    </source>
</evidence>
<dbReference type="SUPFAM" id="SSF46785">
    <property type="entry name" value="Winged helix' DNA-binding domain"/>
    <property type="match status" value="1"/>
</dbReference>
<dbReference type="GO" id="GO:0046983">
    <property type="term" value="F:protein dimerization activity"/>
    <property type="evidence" value="ECO:0007669"/>
    <property type="project" value="InterPro"/>
</dbReference>
<protein>
    <submittedName>
        <fullName evidence="7">Multifunctional cyclase-dehydratase-3-O-methyl transferase TcmN</fullName>
        <ecNumber evidence="7">2.1.1.-</ecNumber>
    </submittedName>
</protein>
<dbReference type="PANTHER" id="PTHR43712">
    <property type="entry name" value="PUTATIVE (AFU_ORTHOLOGUE AFUA_4G14580)-RELATED"/>
    <property type="match status" value="1"/>
</dbReference>
<dbReference type="InterPro" id="IPR036388">
    <property type="entry name" value="WH-like_DNA-bd_sf"/>
</dbReference>
<dbReference type="PIRSF" id="PIRSF005739">
    <property type="entry name" value="O-mtase"/>
    <property type="match status" value="1"/>
</dbReference>
<dbReference type="Gene3D" id="1.10.287.1350">
    <property type="match status" value="1"/>
</dbReference>
<dbReference type="RefSeq" id="WP_145032646.1">
    <property type="nucleotide sequence ID" value="NZ_CP036271.1"/>
</dbReference>
<dbReference type="InterPro" id="IPR001077">
    <property type="entry name" value="COMT_C"/>
</dbReference>
<reference evidence="7 8" key="1">
    <citation type="submission" date="2019-02" db="EMBL/GenBank/DDBJ databases">
        <title>Deep-cultivation of Planctomycetes and their phenomic and genomic characterization uncovers novel biology.</title>
        <authorList>
            <person name="Wiegand S."/>
            <person name="Jogler M."/>
            <person name="Boedeker C."/>
            <person name="Pinto D."/>
            <person name="Vollmers J."/>
            <person name="Rivas-Marin E."/>
            <person name="Kohn T."/>
            <person name="Peeters S.H."/>
            <person name="Heuer A."/>
            <person name="Rast P."/>
            <person name="Oberbeckmann S."/>
            <person name="Bunk B."/>
            <person name="Jeske O."/>
            <person name="Meyerdierks A."/>
            <person name="Storesund J.E."/>
            <person name="Kallscheuer N."/>
            <person name="Luecker S."/>
            <person name="Lage O.M."/>
            <person name="Pohl T."/>
            <person name="Merkel B.J."/>
            <person name="Hornburger P."/>
            <person name="Mueller R.-W."/>
            <person name="Bruemmer F."/>
            <person name="Labrenz M."/>
            <person name="Spormann A.M."/>
            <person name="Op den Camp H."/>
            <person name="Overmann J."/>
            <person name="Amann R."/>
            <person name="Jetten M.S.M."/>
            <person name="Mascher T."/>
            <person name="Medema M.H."/>
            <person name="Devos D.P."/>
            <person name="Kaster A.-K."/>
            <person name="Ovreas L."/>
            <person name="Rohde M."/>
            <person name="Galperin M.Y."/>
            <person name="Jogler C."/>
        </authorList>
    </citation>
    <scope>NUCLEOTIDE SEQUENCE [LARGE SCALE GENOMIC DNA]</scope>
    <source>
        <strain evidence="7 8">Pan44</strain>
    </source>
</reference>